<reference evidence="4" key="1">
    <citation type="journal article" date="2019" name="Int. J. Syst. Evol. Microbiol.">
        <title>The Global Catalogue of Microorganisms (GCM) 10K type strain sequencing project: providing services to taxonomists for standard genome sequencing and annotation.</title>
        <authorList>
            <consortium name="The Broad Institute Genomics Platform"/>
            <consortium name="The Broad Institute Genome Sequencing Center for Infectious Disease"/>
            <person name="Wu L."/>
            <person name="Ma J."/>
        </authorList>
    </citation>
    <scope>NUCLEOTIDE SEQUENCE [LARGE SCALE GENOMIC DNA]</scope>
    <source>
        <strain evidence="4">KCTC 42662</strain>
    </source>
</reference>
<dbReference type="RefSeq" id="WP_380904161.1">
    <property type="nucleotide sequence ID" value="NZ_JBHULR010000004.1"/>
</dbReference>
<feature type="compositionally biased region" description="Polar residues" evidence="1">
    <location>
        <begin position="383"/>
        <end position="429"/>
    </location>
</feature>
<feature type="compositionally biased region" description="Basic and acidic residues" evidence="1">
    <location>
        <begin position="286"/>
        <end position="303"/>
    </location>
</feature>
<feature type="compositionally biased region" description="Basic and acidic residues" evidence="1">
    <location>
        <begin position="218"/>
        <end position="230"/>
    </location>
</feature>
<evidence type="ECO:0000256" key="2">
    <source>
        <dbReference type="SAM" id="SignalP"/>
    </source>
</evidence>
<sequence length="459" mass="53234">MKRMKTSTLLIAFIATVFSVFSHKQAAAQPYGSVSFDVFYDELSPYGYWDRDANYGDIWFPDVDRDFRPYGTNGYWTMTEYGNTWVSNYDWGWAPFHYGRWVYTNYNGWGWIPGYEWGPAWVDWRSGGDYYGWAPMAPAVGVTVSVGIPLNLWIFLPARRIYDPYIHRHWSYGNRNIYNRTTIIHNTYIVNNHRYYGGPQRRDIERHLGRRVDVRTIRTSDRPGRSRMDSRSVSIYRPDRGGARSDRNTVRRDDNRSARTGSGSSRKNERYIGDNPTRNNGNNRNSAEKRVERRNTSSERTSNERATPFDRNNSSSNRNTQRVQRINERSTTTTPSRNERNSSSSRRIRHEQAPATAQPRMESSRNTRQPERSRNTMERSSKGRQQGTPNRSDNRPRSQGRQSTPNQRIYQSTSQRNSAPVKVSRQSSSHIERRTGGAASRGQSSGNATRERGNGRSSR</sequence>
<evidence type="ECO:0000313" key="3">
    <source>
        <dbReference type="EMBL" id="MFD2548423.1"/>
    </source>
</evidence>
<feature type="compositionally biased region" description="Low complexity" evidence="1">
    <location>
        <begin position="275"/>
        <end position="285"/>
    </location>
</feature>
<feature type="region of interest" description="Disordered" evidence="1">
    <location>
        <begin position="218"/>
        <end position="459"/>
    </location>
</feature>
<name>A0ABW5KIX3_9SPHI</name>
<feature type="compositionally biased region" description="Basic and acidic residues" evidence="1">
    <location>
        <begin position="362"/>
        <end position="381"/>
    </location>
</feature>
<keyword evidence="4" id="KW-1185">Reference proteome</keyword>
<feature type="compositionally biased region" description="Basic and acidic residues" evidence="1">
    <location>
        <begin position="449"/>
        <end position="459"/>
    </location>
</feature>
<dbReference type="Pfam" id="PF20245">
    <property type="entry name" value="DUF6600"/>
    <property type="match status" value="1"/>
</dbReference>
<feature type="signal peptide" evidence="2">
    <location>
        <begin position="1"/>
        <end position="28"/>
    </location>
</feature>
<feature type="chain" id="PRO_5047109286" evidence="2">
    <location>
        <begin position="29"/>
        <end position="459"/>
    </location>
</feature>
<proteinExistence type="predicted"/>
<comment type="caution">
    <text evidence="3">The sequence shown here is derived from an EMBL/GenBank/DDBJ whole genome shotgun (WGS) entry which is preliminary data.</text>
</comment>
<feature type="compositionally biased region" description="Basic and acidic residues" evidence="1">
    <location>
        <begin position="237"/>
        <end position="257"/>
    </location>
</feature>
<protein>
    <submittedName>
        <fullName evidence="3">DUF6600 domain-containing protein</fullName>
    </submittedName>
</protein>
<dbReference type="Proteomes" id="UP001597545">
    <property type="component" value="Unassembled WGS sequence"/>
</dbReference>
<dbReference type="EMBL" id="JBHULR010000004">
    <property type="protein sequence ID" value="MFD2548423.1"/>
    <property type="molecule type" value="Genomic_DNA"/>
</dbReference>
<accession>A0ABW5KIX3</accession>
<feature type="compositionally biased region" description="Low complexity" evidence="1">
    <location>
        <begin position="329"/>
        <end position="345"/>
    </location>
</feature>
<evidence type="ECO:0000256" key="1">
    <source>
        <dbReference type="SAM" id="MobiDB-lite"/>
    </source>
</evidence>
<organism evidence="3 4">
    <name type="scientific">Sphingobacterium suaedae</name>
    <dbReference type="NCBI Taxonomy" id="1686402"/>
    <lineage>
        <taxon>Bacteria</taxon>
        <taxon>Pseudomonadati</taxon>
        <taxon>Bacteroidota</taxon>
        <taxon>Sphingobacteriia</taxon>
        <taxon>Sphingobacteriales</taxon>
        <taxon>Sphingobacteriaceae</taxon>
        <taxon>Sphingobacterium</taxon>
    </lineage>
</organism>
<dbReference type="InterPro" id="IPR046535">
    <property type="entry name" value="DUF6600"/>
</dbReference>
<evidence type="ECO:0000313" key="4">
    <source>
        <dbReference type="Proteomes" id="UP001597545"/>
    </source>
</evidence>
<gene>
    <name evidence="3" type="ORF">ACFSR5_12285</name>
</gene>
<keyword evidence="2" id="KW-0732">Signal</keyword>